<gene>
    <name evidence="10" type="ORF">ACFSB2_21825</name>
</gene>
<feature type="domain" description="POTRA" evidence="9">
    <location>
        <begin position="40"/>
        <end position="110"/>
    </location>
</feature>
<evidence type="ECO:0000313" key="11">
    <source>
        <dbReference type="Proteomes" id="UP001597079"/>
    </source>
</evidence>
<dbReference type="Proteomes" id="UP001597079">
    <property type="component" value="Unassembled WGS sequence"/>
</dbReference>
<dbReference type="PROSITE" id="PS51779">
    <property type="entry name" value="POTRA"/>
    <property type="match status" value="1"/>
</dbReference>
<dbReference type="EMBL" id="JBHUCX010000092">
    <property type="protein sequence ID" value="MFD1677316.1"/>
    <property type="molecule type" value="Genomic_DNA"/>
</dbReference>
<reference evidence="11" key="1">
    <citation type="journal article" date="2019" name="Int. J. Syst. Evol. Microbiol.">
        <title>The Global Catalogue of Microorganisms (GCM) 10K type strain sequencing project: providing services to taxonomists for standard genome sequencing and annotation.</title>
        <authorList>
            <consortium name="The Broad Institute Genomics Platform"/>
            <consortium name="The Broad Institute Genome Sequencing Center for Infectious Disease"/>
            <person name="Wu L."/>
            <person name="Ma J."/>
        </authorList>
    </citation>
    <scope>NUCLEOTIDE SEQUENCE [LARGE SCALE GENOMIC DNA]</scope>
    <source>
        <strain evidence="11">CGMCC 1.12286</strain>
    </source>
</reference>
<evidence type="ECO:0000256" key="4">
    <source>
        <dbReference type="ARBA" id="ARBA00022692"/>
    </source>
</evidence>
<keyword evidence="6 8" id="KW-0472">Membrane</keyword>
<accession>A0ABW4JN70</accession>
<dbReference type="InterPro" id="IPR050487">
    <property type="entry name" value="FtsQ_DivIB"/>
</dbReference>
<evidence type="ECO:0000256" key="6">
    <source>
        <dbReference type="ARBA" id="ARBA00023136"/>
    </source>
</evidence>
<keyword evidence="2" id="KW-1003">Cell membrane</keyword>
<comment type="subcellular location">
    <subcellularLocation>
        <location evidence="1">Membrane</location>
    </subcellularLocation>
</comment>
<evidence type="ECO:0000313" key="10">
    <source>
        <dbReference type="EMBL" id="MFD1677316.1"/>
    </source>
</evidence>
<dbReference type="RefSeq" id="WP_377945222.1">
    <property type="nucleotide sequence ID" value="NZ_JBHUCX010000092.1"/>
</dbReference>
<dbReference type="InterPro" id="IPR005548">
    <property type="entry name" value="Cell_div_FtsQ/DivIB_C"/>
</dbReference>
<sequence>MPQITITPEERQRRKARNRKIVIGFFVFIGLVVGLESPLTRVRHIEVTGNSTIVSREIVSDTDIHTGESLWQVNSAHAAAKVTSMEPMVQSVSIKTSWLQGTIHVAVHERDVVAIYETSGDFYELLNNGVVYAAIKPTNGLPFPVITSGQKQVTTGQAVSPEVAEICKQLPKISAAELVNVSEFHANGDGTVSLYLDNRFVVTCDIQGLVGDMNAMHDAVSYFIQKGYKPGTIDLSGSPPYRYTPYSSSSTATGGKSP</sequence>
<evidence type="ECO:0000256" key="1">
    <source>
        <dbReference type="ARBA" id="ARBA00004370"/>
    </source>
</evidence>
<evidence type="ECO:0000256" key="3">
    <source>
        <dbReference type="ARBA" id="ARBA00022618"/>
    </source>
</evidence>
<name>A0ABW4JN70_9BACL</name>
<keyword evidence="4 8" id="KW-0812">Transmembrane</keyword>
<protein>
    <submittedName>
        <fullName evidence="10">Cell division protein FtsQ/DivIB</fullName>
    </submittedName>
</protein>
<keyword evidence="7" id="KW-0131">Cell cycle</keyword>
<dbReference type="GO" id="GO:0051301">
    <property type="term" value="P:cell division"/>
    <property type="evidence" value="ECO:0007669"/>
    <property type="project" value="UniProtKB-KW"/>
</dbReference>
<evidence type="ECO:0000259" key="9">
    <source>
        <dbReference type="PROSITE" id="PS51779"/>
    </source>
</evidence>
<dbReference type="Gene3D" id="3.10.20.310">
    <property type="entry name" value="membrane protein fhac"/>
    <property type="match status" value="1"/>
</dbReference>
<keyword evidence="5 8" id="KW-1133">Transmembrane helix</keyword>
<comment type="caution">
    <text evidence="10">The sequence shown here is derived from an EMBL/GenBank/DDBJ whole genome shotgun (WGS) entry which is preliminary data.</text>
</comment>
<evidence type="ECO:0000256" key="5">
    <source>
        <dbReference type="ARBA" id="ARBA00022989"/>
    </source>
</evidence>
<dbReference type="Gene3D" id="3.40.50.10960">
    <property type="match status" value="1"/>
</dbReference>
<evidence type="ECO:0000256" key="7">
    <source>
        <dbReference type="ARBA" id="ARBA00023306"/>
    </source>
</evidence>
<keyword evidence="11" id="KW-1185">Reference proteome</keyword>
<proteinExistence type="predicted"/>
<dbReference type="Pfam" id="PF08478">
    <property type="entry name" value="POTRA_1"/>
    <property type="match status" value="1"/>
</dbReference>
<dbReference type="PANTHER" id="PTHR37820:SF1">
    <property type="entry name" value="CELL DIVISION PROTEIN FTSQ"/>
    <property type="match status" value="1"/>
</dbReference>
<dbReference type="InterPro" id="IPR034746">
    <property type="entry name" value="POTRA"/>
</dbReference>
<evidence type="ECO:0000256" key="8">
    <source>
        <dbReference type="SAM" id="Phobius"/>
    </source>
</evidence>
<dbReference type="Pfam" id="PF03799">
    <property type="entry name" value="FtsQ_DivIB_C"/>
    <property type="match status" value="1"/>
</dbReference>
<keyword evidence="3 10" id="KW-0132">Cell division</keyword>
<dbReference type="PANTHER" id="PTHR37820">
    <property type="entry name" value="CELL DIVISION PROTEIN DIVIB"/>
    <property type="match status" value="1"/>
</dbReference>
<evidence type="ECO:0000256" key="2">
    <source>
        <dbReference type="ARBA" id="ARBA00022475"/>
    </source>
</evidence>
<dbReference type="InterPro" id="IPR013685">
    <property type="entry name" value="POTRA_FtsQ_type"/>
</dbReference>
<organism evidence="10 11">
    <name type="scientific">Alicyclobacillus fodiniaquatilis</name>
    <dbReference type="NCBI Taxonomy" id="1661150"/>
    <lineage>
        <taxon>Bacteria</taxon>
        <taxon>Bacillati</taxon>
        <taxon>Bacillota</taxon>
        <taxon>Bacilli</taxon>
        <taxon>Bacillales</taxon>
        <taxon>Alicyclobacillaceae</taxon>
        <taxon>Alicyclobacillus</taxon>
    </lineage>
</organism>
<feature type="transmembrane region" description="Helical" evidence="8">
    <location>
        <begin position="21"/>
        <end position="39"/>
    </location>
</feature>